<sequence length="569" mass="64612">MNEWFKKIFGTIKEKWGKWTPLQKGIGIGIAVVAVAAVVLTASFSSRPATVRLFNAPVRDEAERDRIMFRLDKDNVKAYVSADGYISVDDESVAKRYRSVLISEGLEPKSMDAYSLFDVTRWSRNDFDDKVNWLRSQELALKSHLESLDYIQQANVNLTLPDETLFASEQQPASASVVLYANGSSGILEDKRKIKGLVHLIQRSVEGLKEENISIFDGATGSEINNFEGMAETDRINNIKKQQKLIQEQEVYYTREILKSLTKTYSQKRVGVVNMKIEMDMSESTTTAKEYYGVTIKPDNPNTPYDDSDIRDNLVLSEESVEKTFTGTGYNPEGPAGVEGQNPPVYSDMSNVIGTSKETGRKVNNALNEKNIVQKTSPSMGRRTVSVNIDGTWNRVYDETGQLRLTESGGIMRVYTPIPEEEIRKIQKLVEDAIGCDKARGDNVTVTNVMFDRTEEFQREDDAYRKAQQTKRTIMFSLIGVAVVLVAFILFRVISREIERRRRLREEELLRKQQADREAALWAAKEQGMEVTMSVEERKRAELQENAVAMAKEHPEDVAMLIRTWLMEE</sequence>
<evidence type="ECO:0000256" key="4">
    <source>
        <dbReference type="ARBA" id="ARBA00022475"/>
    </source>
</evidence>
<comment type="similarity">
    <text evidence="3">Belongs to the FliF family.</text>
</comment>
<dbReference type="InterPro" id="IPR000067">
    <property type="entry name" value="FlgMring_FliF"/>
</dbReference>
<evidence type="ECO:0000313" key="13">
    <source>
        <dbReference type="Proteomes" id="UP000595224"/>
    </source>
</evidence>
<protein>
    <submittedName>
        <fullName evidence="12">Flagellar M-ring protein FliF</fullName>
    </submittedName>
</protein>
<reference evidence="12 13" key="1">
    <citation type="submission" date="2020-11" db="EMBL/GenBank/DDBJ databases">
        <title>Treponema Peruensis nv. sp., first commensal Treponema isolated from human feces.</title>
        <authorList>
            <person name="Belkhou C."/>
            <person name="Raes J."/>
        </authorList>
    </citation>
    <scope>NUCLEOTIDE SEQUENCE [LARGE SCALE GENOMIC DNA]</scope>
    <source>
        <strain evidence="12 13">RCC2812</strain>
    </source>
</reference>
<evidence type="ECO:0000256" key="3">
    <source>
        <dbReference type="ARBA" id="ARBA00007971"/>
    </source>
</evidence>
<dbReference type="GO" id="GO:0009431">
    <property type="term" value="C:bacterial-type flagellum basal body, MS ring"/>
    <property type="evidence" value="ECO:0007669"/>
    <property type="project" value="InterPro"/>
</dbReference>
<name>A0A7T3RBY8_9SPIR</name>
<keyword evidence="8" id="KW-0975">Bacterial flagellum</keyword>
<dbReference type="PANTHER" id="PTHR30046">
    <property type="entry name" value="FLAGELLAR M-RING PROTEIN"/>
    <property type="match status" value="1"/>
</dbReference>
<comment type="subcellular location">
    <subcellularLocation>
        <location evidence="1">Bacterial flagellum basal body</location>
    </subcellularLocation>
    <subcellularLocation>
        <location evidence="2">Cell membrane</location>
        <topology evidence="2">Multi-pass membrane protein</topology>
    </subcellularLocation>
</comment>
<dbReference type="Proteomes" id="UP000595224">
    <property type="component" value="Chromosome"/>
</dbReference>
<dbReference type="EMBL" id="CP064936">
    <property type="protein sequence ID" value="QQA00240.1"/>
    <property type="molecule type" value="Genomic_DNA"/>
</dbReference>
<evidence type="ECO:0000256" key="2">
    <source>
        <dbReference type="ARBA" id="ARBA00004651"/>
    </source>
</evidence>
<keyword evidence="7 9" id="KW-0472">Membrane</keyword>
<dbReference type="PANTHER" id="PTHR30046:SF0">
    <property type="entry name" value="FLAGELLAR M-RING PROTEIN"/>
    <property type="match status" value="1"/>
</dbReference>
<evidence type="ECO:0000256" key="9">
    <source>
        <dbReference type="SAM" id="Phobius"/>
    </source>
</evidence>
<evidence type="ECO:0000259" key="11">
    <source>
        <dbReference type="Pfam" id="PF08345"/>
    </source>
</evidence>
<dbReference type="InterPro" id="IPR013556">
    <property type="entry name" value="Flag_M-ring_C"/>
</dbReference>
<keyword evidence="6 9" id="KW-1133">Transmembrane helix</keyword>
<keyword evidence="12" id="KW-0966">Cell projection</keyword>
<dbReference type="Gene3D" id="3.30.300.30">
    <property type="match status" value="1"/>
</dbReference>
<organism evidence="12 13">
    <name type="scientific">Treponema peruense</name>
    <dbReference type="NCBI Taxonomy" id="2787628"/>
    <lineage>
        <taxon>Bacteria</taxon>
        <taxon>Pseudomonadati</taxon>
        <taxon>Spirochaetota</taxon>
        <taxon>Spirochaetia</taxon>
        <taxon>Spirochaetales</taxon>
        <taxon>Treponemataceae</taxon>
        <taxon>Treponema</taxon>
    </lineage>
</organism>
<dbReference type="InterPro" id="IPR045851">
    <property type="entry name" value="AMP-bd_C_sf"/>
</dbReference>
<dbReference type="InterPro" id="IPR043427">
    <property type="entry name" value="YscJ/FliF"/>
</dbReference>
<evidence type="ECO:0000256" key="8">
    <source>
        <dbReference type="ARBA" id="ARBA00023143"/>
    </source>
</evidence>
<dbReference type="RefSeq" id="WP_177528964.1">
    <property type="nucleotide sequence ID" value="NZ_CBCSHE010000001.1"/>
</dbReference>
<proteinExistence type="inferred from homology"/>
<keyword evidence="5 9" id="KW-0812">Transmembrane</keyword>
<evidence type="ECO:0000256" key="5">
    <source>
        <dbReference type="ARBA" id="ARBA00022692"/>
    </source>
</evidence>
<keyword evidence="4" id="KW-1003">Cell membrane</keyword>
<keyword evidence="13" id="KW-1185">Reference proteome</keyword>
<evidence type="ECO:0000256" key="6">
    <source>
        <dbReference type="ARBA" id="ARBA00022989"/>
    </source>
</evidence>
<dbReference type="GO" id="GO:0071973">
    <property type="term" value="P:bacterial-type flagellum-dependent cell motility"/>
    <property type="evidence" value="ECO:0007669"/>
    <property type="project" value="InterPro"/>
</dbReference>
<feature type="transmembrane region" description="Helical" evidence="9">
    <location>
        <begin position="474"/>
        <end position="495"/>
    </location>
</feature>
<keyword evidence="12" id="KW-0282">Flagellum</keyword>
<dbReference type="KEGG" id="tper:IWA51_08115"/>
<dbReference type="Pfam" id="PF01514">
    <property type="entry name" value="YscJ_FliF"/>
    <property type="match status" value="1"/>
</dbReference>
<feature type="domain" description="Flagellar M-ring C-terminal" evidence="11">
    <location>
        <begin position="261"/>
        <end position="451"/>
    </location>
</feature>
<dbReference type="AlphaFoldDB" id="A0A7T3RBY8"/>
<feature type="transmembrane region" description="Helical" evidence="9">
    <location>
        <begin position="25"/>
        <end position="44"/>
    </location>
</feature>
<evidence type="ECO:0000256" key="7">
    <source>
        <dbReference type="ARBA" id="ARBA00023136"/>
    </source>
</evidence>
<dbReference type="InterPro" id="IPR006182">
    <property type="entry name" value="FliF_N_dom"/>
</dbReference>
<keyword evidence="12" id="KW-0969">Cilium</keyword>
<evidence type="ECO:0000259" key="10">
    <source>
        <dbReference type="Pfam" id="PF01514"/>
    </source>
</evidence>
<feature type="domain" description="Flagellar M-ring N-terminal" evidence="10">
    <location>
        <begin position="47"/>
        <end position="218"/>
    </location>
</feature>
<dbReference type="NCBIfam" id="TIGR00206">
    <property type="entry name" value="fliF"/>
    <property type="match status" value="1"/>
</dbReference>
<dbReference type="GO" id="GO:0003774">
    <property type="term" value="F:cytoskeletal motor activity"/>
    <property type="evidence" value="ECO:0007669"/>
    <property type="project" value="InterPro"/>
</dbReference>
<evidence type="ECO:0000256" key="1">
    <source>
        <dbReference type="ARBA" id="ARBA00004117"/>
    </source>
</evidence>
<gene>
    <name evidence="12" type="primary">fliF</name>
    <name evidence="12" type="ORF">IWA51_08115</name>
</gene>
<dbReference type="Pfam" id="PF08345">
    <property type="entry name" value="YscJ_FliF_C"/>
    <property type="match status" value="1"/>
</dbReference>
<evidence type="ECO:0000313" key="12">
    <source>
        <dbReference type="EMBL" id="QQA00240.1"/>
    </source>
</evidence>
<dbReference type="GO" id="GO:0005886">
    <property type="term" value="C:plasma membrane"/>
    <property type="evidence" value="ECO:0007669"/>
    <property type="project" value="UniProtKB-SubCell"/>
</dbReference>
<dbReference type="PRINTS" id="PR01009">
    <property type="entry name" value="FLGMRINGFLIF"/>
</dbReference>
<accession>A0A7T3RBY8</accession>